<gene>
    <name evidence="1" type="ORF">V1264_020972</name>
</gene>
<dbReference type="GO" id="GO:0005506">
    <property type="term" value="F:iron ion binding"/>
    <property type="evidence" value="ECO:0007669"/>
    <property type="project" value="InterPro"/>
</dbReference>
<evidence type="ECO:0000313" key="1">
    <source>
        <dbReference type="EMBL" id="KAK7102796.1"/>
    </source>
</evidence>
<accession>A0AAN9GC24</accession>
<sequence>MFHVIRKGSAGLSGHRIQCLGCHWKQAWTILRLRSSVTSAASEVVDDAKPFSDIPGPSGLPYFGTYFRHKLGGINVYKMPETLKEWYRQYGGVVKETLLGHTVVHVFDPEAIVTAMQLKGSDPLSVTNFL</sequence>
<evidence type="ECO:0000313" key="2">
    <source>
        <dbReference type="Proteomes" id="UP001374579"/>
    </source>
</evidence>
<dbReference type="AlphaFoldDB" id="A0AAN9GC24"/>
<protein>
    <submittedName>
        <fullName evidence="1">Uncharacterized protein</fullName>
    </submittedName>
</protein>
<dbReference type="EMBL" id="JBAMIC010000010">
    <property type="protein sequence ID" value="KAK7102796.1"/>
    <property type="molecule type" value="Genomic_DNA"/>
</dbReference>
<dbReference type="GO" id="GO:0004497">
    <property type="term" value="F:monooxygenase activity"/>
    <property type="evidence" value="ECO:0007669"/>
    <property type="project" value="InterPro"/>
</dbReference>
<proteinExistence type="predicted"/>
<organism evidence="1 2">
    <name type="scientific">Littorina saxatilis</name>
    <dbReference type="NCBI Taxonomy" id="31220"/>
    <lineage>
        <taxon>Eukaryota</taxon>
        <taxon>Metazoa</taxon>
        <taxon>Spiralia</taxon>
        <taxon>Lophotrochozoa</taxon>
        <taxon>Mollusca</taxon>
        <taxon>Gastropoda</taxon>
        <taxon>Caenogastropoda</taxon>
        <taxon>Littorinimorpha</taxon>
        <taxon>Littorinoidea</taxon>
        <taxon>Littorinidae</taxon>
        <taxon>Littorina</taxon>
    </lineage>
</organism>
<comment type="caution">
    <text evidence="1">The sequence shown here is derived from an EMBL/GenBank/DDBJ whole genome shotgun (WGS) entry which is preliminary data.</text>
</comment>
<dbReference type="GO" id="GO:0016705">
    <property type="term" value="F:oxidoreductase activity, acting on paired donors, with incorporation or reduction of molecular oxygen"/>
    <property type="evidence" value="ECO:0007669"/>
    <property type="project" value="InterPro"/>
</dbReference>
<name>A0AAN9GC24_9CAEN</name>
<reference evidence="1 2" key="1">
    <citation type="submission" date="2024-02" db="EMBL/GenBank/DDBJ databases">
        <title>Chromosome-scale genome assembly of the rough periwinkle Littorina saxatilis.</title>
        <authorList>
            <person name="De Jode A."/>
            <person name="Faria R."/>
            <person name="Formenti G."/>
            <person name="Sims Y."/>
            <person name="Smith T.P."/>
            <person name="Tracey A."/>
            <person name="Wood J.M.D."/>
            <person name="Zagrodzka Z.B."/>
            <person name="Johannesson K."/>
            <person name="Butlin R.K."/>
            <person name="Leder E.H."/>
        </authorList>
    </citation>
    <scope>NUCLEOTIDE SEQUENCE [LARGE SCALE GENOMIC DNA]</scope>
    <source>
        <strain evidence="1">Snail1</strain>
        <tissue evidence="1">Muscle</tissue>
    </source>
</reference>
<dbReference type="InterPro" id="IPR036396">
    <property type="entry name" value="Cyt_P450_sf"/>
</dbReference>
<keyword evidence="2" id="KW-1185">Reference proteome</keyword>
<dbReference type="SUPFAM" id="SSF48264">
    <property type="entry name" value="Cytochrome P450"/>
    <property type="match status" value="1"/>
</dbReference>
<dbReference type="GO" id="GO:0020037">
    <property type="term" value="F:heme binding"/>
    <property type="evidence" value="ECO:0007669"/>
    <property type="project" value="InterPro"/>
</dbReference>
<dbReference type="Proteomes" id="UP001374579">
    <property type="component" value="Unassembled WGS sequence"/>
</dbReference>
<dbReference type="Gene3D" id="1.10.630.10">
    <property type="entry name" value="Cytochrome P450"/>
    <property type="match status" value="1"/>
</dbReference>